<keyword evidence="8" id="KW-1133">Transmembrane helix</keyword>
<dbReference type="InterPro" id="IPR022409">
    <property type="entry name" value="PKD/Chitinase_dom"/>
</dbReference>
<evidence type="ECO:0000256" key="7">
    <source>
        <dbReference type="SAM" id="MobiDB-lite"/>
    </source>
</evidence>
<dbReference type="PANTHER" id="PTHR19328">
    <property type="entry name" value="HEDGEHOG-INTERACTING PROTEIN"/>
    <property type="match status" value="1"/>
</dbReference>
<protein>
    <recommendedName>
        <fullName evidence="9">Cytochrome c domain-containing protein</fullName>
    </recommendedName>
</protein>
<proteinExistence type="predicted"/>
<dbReference type="SUPFAM" id="SSF46626">
    <property type="entry name" value="Cytochrome c"/>
    <property type="match status" value="1"/>
</dbReference>
<dbReference type="InterPro" id="IPR011042">
    <property type="entry name" value="6-blade_b-propeller_TolB-like"/>
</dbReference>
<feature type="binding site" description="covalent" evidence="6">
    <location>
        <position position="666"/>
    </location>
    <ligand>
        <name>heme c</name>
        <dbReference type="ChEBI" id="CHEBI:61717"/>
    </ligand>
</feature>
<keyword evidence="8" id="KW-0472">Membrane</keyword>
<dbReference type="CDD" id="cd00146">
    <property type="entry name" value="PKD"/>
    <property type="match status" value="1"/>
</dbReference>
<feature type="binding site" description="covalent" evidence="6">
    <location>
        <position position="670"/>
    </location>
    <ligand>
        <name>heme c</name>
        <dbReference type="ChEBI" id="CHEBI:61717"/>
    </ligand>
</feature>
<dbReference type="InterPro" id="IPR002324">
    <property type="entry name" value="Cyt_c_ID"/>
</dbReference>
<dbReference type="Pfam" id="PF18911">
    <property type="entry name" value="PKD_4"/>
    <property type="match status" value="1"/>
</dbReference>
<dbReference type="InterPro" id="IPR036909">
    <property type="entry name" value="Cyt_c-like_dom_sf"/>
</dbReference>
<evidence type="ECO:0000313" key="11">
    <source>
        <dbReference type="Proteomes" id="UP000321513"/>
    </source>
</evidence>
<keyword evidence="2 6" id="KW-0349">Heme</keyword>
<dbReference type="InterPro" id="IPR009056">
    <property type="entry name" value="Cyt_c-like_dom"/>
</dbReference>
<dbReference type="AlphaFoldDB" id="A0A512BCH5"/>
<dbReference type="InterPro" id="IPR013783">
    <property type="entry name" value="Ig-like_fold"/>
</dbReference>
<evidence type="ECO:0000256" key="5">
    <source>
        <dbReference type="ARBA" id="ARBA00023004"/>
    </source>
</evidence>
<dbReference type="InterPro" id="IPR012938">
    <property type="entry name" value="Glc/Sorbosone_DH"/>
</dbReference>
<dbReference type="PRINTS" id="PR00606">
    <property type="entry name" value="CYTCHROMECID"/>
</dbReference>
<evidence type="ECO:0000259" key="9">
    <source>
        <dbReference type="PROSITE" id="PS51007"/>
    </source>
</evidence>
<keyword evidence="5 6" id="KW-0408">Iron</keyword>
<evidence type="ECO:0000256" key="6">
    <source>
        <dbReference type="PIRSR" id="PIRSR602324-1"/>
    </source>
</evidence>
<evidence type="ECO:0000313" key="10">
    <source>
        <dbReference type="EMBL" id="GEO09660.1"/>
    </source>
</evidence>
<sequence length="930" mass="101583">MNKIISAKYFYVVLILAAVGIFSAAFKQTGPNSTSNVPPGADTEQNRFTRVVLAQKLEEPMQFELLKDGRVLFAERKGKLKLYNPTTGKVTVIAEIPVSTKYKSFTGEITEAEDGLQGVILDPNYDQNHWIYLYYSQVGNEAVNVVARFEWLGDKLIESSKKILLKVAVQREECCHVGGGMLFDKQNNLYLTTGDNTFSRSSSGFTPIDERPGQYPRDAQKSSGNTNDLRGKILRIHPEPDGTYTIPEGNLFPKGTAKTRPEIYIMGNRNPWRLAIDSRTGWLYWGEVGPDGFNDTVGRGPKAYDEFNMAKQAGNYGWPYMVADNKAYWDYDFATGKSGEQFNPAHPINNSPNNTGLNDLPPAQPAMIWYPYIVSDEFPELGSGSRSATGGPIYHRSDFKNPKRPFPAYYEGKWFVTDWARGWIMAVTLGEDGKYKSMEHFLPKEMFRGPIDMDFGPDGDLYVLEYGNGYFADNPEAQLVKIEYNGGNRRPVVQASSDKKGGAVPFKVQLSAAGTEDFDRDALTYQWKVTSKNGTPKIFNQANPVVTITTPGVYTALLTVTDAKGAKNSKAVQLTAGNEPPVVNIDFKGSNKSFYFPGKKIDYNVNVNDKEDGSLASGKITPAQVAVTIDYLSEGYDQVVIASNQRSVDASVRFATAQNLISKSDCKACHNIDKKSLGPAFTAVALKYKGDNGAEDRLAKKIISGGSGVWGDAAMPAHPSFSTNDAATIVKYILSLSEKQTIKSRPVKGSYSLDSTTKTSPKGNLIFRAAYRDKGTKTAAAQTAEEVVVLRNPIVQVSNVDRDENIEFAPGRARALAKGPMSYIGINKVDLTGIDSIEFAAGAFGAMGPALGGTIEIHLDSPTGKLIGTTPEITPPQPGGARRGGRGARAKAGIGEVTGMHDLYFVFVNSKAKNTDVTISVSDIKFDQKL</sequence>
<dbReference type="SUPFAM" id="SSF50952">
    <property type="entry name" value="Soluble quinoprotein glucose dehydrogenase"/>
    <property type="match status" value="1"/>
</dbReference>
<feature type="region of interest" description="Disordered" evidence="7">
    <location>
        <begin position="201"/>
        <end position="228"/>
    </location>
</feature>
<dbReference type="InterPro" id="IPR000601">
    <property type="entry name" value="PKD_dom"/>
</dbReference>
<dbReference type="InterPro" id="IPR035986">
    <property type="entry name" value="PKD_dom_sf"/>
</dbReference>
<evidence type="ECO:0000256" key="2">
    <source>
        <dbReference type="ARBA" id="ARBA00022617"/>
    </source>
</evidence>
<reference evidence="10 11" key="1">
    <citation type="submission" date="2019-07" db="EMBL/GenBank/DDBJ databases">
        <title>Whole genome shotgun sequence of Segetibacter aerophilus NBRC 106135.</title>
        <authorList>
            <person name="Hosoyama A."/>
            <person name="Uohara A."/>
            <person name="Ohji S."/>
            <person name="Ichikawa N."/>
        </authorList>
    </citation>
    <scope>NUCLEOTIDE SEQUENCE [LARGE SCALE GENOMIC DNA]</scope>
    <source>
        <strain evidence="10 11">NBRC 106135</strain>
    </source>
</reference>
<dbReference type="GO" id="GO:0020037">
    <property type="term" value="F:heme binding"/>
    <property type="evidence" value="ECO:0007669"/>
    <property type="project" value="InterPro"/>
</dbReference>
<dbReference type="Gene3D" id="2.120.10.30">
    <property type="entry name" value="TolB, C-terminal domain"/>
    <property type="match status" value="1"/>
</dbReference>
<name>A0A512BCH5_9BACT</name>
<dbReference type="SMART" id="SM00089">
    <property type="entry name" value="PKD"/>
    <property type="match status" value="1"/>
</dbReference>
<organism evidence="10 11">
    <name type="scientific">Segetibacter aerophilus</name>
    <dbReference type="NCBI Taxonomy" id="670293"/>
    <lineage>
        <taxon>Bacteria</taxon>
        <taxon>Pseudomonadati</taxon>
        <taxon>Bacteroidota</taxon>
        <taxon>Chitinophagia</taxon>
        <taxon>Chitinophagales</taxon>
        <taxon>Chitinophagaceae</taxon>
        <taxon>Segetibacter</taxon>
    </lineage>
</organism>
<dbReference type="CDD" id="cd04084">
    <property type="entry name" value="CBM6_xylanase-like"/>
    <property type="match status" value="1"/>
</dbReference>
<dbReference type="Pfam" id="PF07995">
    <property type="entry name" value="GSDH"/>
    <property type="match status" value="1"/>
</dbReference>
<keyword evidence="3 6" id="KW-0479">Metal-binding</keyword>
<dbReference type="PANTHER" id="PTHR19328:SF75">
    <property type="entry name" value="ALDOSE SUGAR DEHYDROGENASE YLII"/>
    <property type="match status" value="1"/>
</dbReference>
<evidence type="ECO:0000256" key="4">
    <source>
        <dbReference type="ARBA" id="ARBA00022982"/>
    </source>
</evidence>
<feature type="binding site" description="covalent" evidence="6">
    <location>
        <position position="715"/>
    </location>
    <ligand>
        <name>heme c</name>
        <dbReference type="ChEBI" id="CHEBI:61717"/>
    </ligand>
</feature>
<accession>A0A512BCH5</accession>
<keyword evidence="4" id="KW-0249">Electron transport</keyword>
<dbReference type="Gene3D" id="1.10.760.10">
    <property type="entry name" value="Cytochrome c-like domain"/>
    <property type="match status" value="1"/>
</dbReference>
<dbReference type="Pfam" id="PF00034">
    <property type="entry name" value="Cytochrom_C"/>
    <property type="match status" value="1"/>
</dbReference>
<keyword evidence="1" id="KW-0813">Transport</keyword>
<feature type="domain" description="Cytochrome c" evidence="9">
    <location>
        <begin position="645"/>
        <end position="737"/>
    </location>
</feature>
<dbReference type="GO" id="GO:0009055">
    <property type="term" value="F:electron transfer activity"/>
    <property type="evidence" value="ECO:0007669"/>
    <property type="project" value="InterPro"/>
</dbReference>
<evidence type="ECO:0000256" key="3">
    <source>
        <dbReference type="ARBA" id="ARBA00022723"/>
    </source>
</evidence>
<dbReference type="SUPFAM" id="SSF49299">
    <property type="entry name" value="PKD domain"/>
    <property type="match status" value="1"/>
</dbReference>
<comment type="caution">
    <text evidence="10">The sequence shown here is derived from an EMBL/GenBank/DDBJ whole genome shotgun (WGS) entry which is preliminary data.</text>
</comment>
<dbReference type="Proteomes" id="UP000321513">
    <property type="component" value="Unassembled WGS sequence"/>
</dbReference>
<evidence type="ECO:0000256" key="1">
    <source>
        <dbReference type="ARBA" id="ARBA00022448"/>
    </source>
</evidence>
<gene>
    <name evidence="10" type="ORF">SAE01_21560</name>
</gene>
<dbReference type="RefSeq" id="WP_147203777.1">
    <property type="nucleotide sequence ID" value="NZ_BJYT01000007.1"/>
</dbReference>
<dbReference type="InterPro" id="IPR011041">
    <property type="entry name" value="Quinoprot_gluc/sorb_DH_b-prop"/>
</dbReference>
<comment type="PTM">
    <text evidence="6">Binds 1 heme c group covalently per subunit.</text>
</comment>
<keyword evidence="8" id="KW-0812">Transmembrane</keyword>
<dbReference type="Gene3D" id="2.60.120.260">
    <property type="entry name" value="Galactose-binding domain-like"/>
    <property type="match status" value="1"/>
</dbReference>
<keyword evidence="11" id="KW-1185">Reference proteome</keyword>
<feature type="region of interest" description="Disordered" evidence="7">
    <location>
        <begin position="867"/>
        <end position="887"/>
    </location>
</feature>
<dbReference type="GO" id="GO:0005506">
    <property type="term" value="F:iron ion binding"/>
    <property type="evidence" value="ECO:0007669"/>
    <property type="project" value="InterPro"/>
</dbReference>
<dbReference type="EMBL" id="BJYT01000007">
    <property type="protein sequence ID" value="GEO09660.1"/>
    <property type="molecule type" value="Genomic_DNA"/>
</dbReference>
<dbReference type="OrthoDB" id="9816308at2"/>
<evidence type="ECO:0000256" key="8">
    <source>
        <dbReference type="SAM" id="Phobius"/>
    </source>
</evidence>
<dbReference type="Gene3D" id="2.60.40.10">
    <property type="entry name" value="Immunoglobulins"/>
    <property type="match status" value="1"/>
</dbReference>
<feature type="transmembrane region" description="Helical" evidence="8">
    <location>
        <begin position="9"/>
        <end position="26"/>
    </location>
</feature>
<dbReference type="PROSITE" id="PS51007">
    <property type="entry name" value="CYTC"/>
    <property type="match status" value="1"/>
</dbReference>